<sequence>MGAEEEVFLSAINSVQALAFTCRSGGKHLRECGLRGRNRRDLGRTWDLDITNLSKLHKYISKTGMFVDYHDLLQPQYEHVQTEV</sequence>
<reference evidence="1 2" key="1">
    <citation type="submission" date="2019-01" db="EMBL/GenBank/DDBJ databases">
        <title>Draft Genome and Complete Hox-Cluster Characterization of the Sterlet Sturgeon (Acipenser ruthenus).</title>
        <authorList>
            <person name="Wei Q."/>
        </authorList>
    </citation>
    <scope>NUCLEOTIDE SEQUENCE [LARGE SCALE GENOMIC DNA]</scope>
    <source>
        <strain evidence="1">WHYD16114868_AA</strain>
        <tissue evidence="1">Blood</tissue>
    </source>
</reference>
<accession>A0A444U4B5</accession>
<protein>
    <submittedName>
        <fullName evidence="1">Uncharacterized protein</fullName>
    </submittedName>
</protein>
<evidence type="ECO:0000313" key="2">
    <source>
        <dbReference type="Proteomes" id="UP000289886"/>
    </source>
</evidence>
<dbReference type="Proteomes" id="UP000289886">
    <property type="component" value="Unassembled WGS sequence"/>
</dbReference>
<proteinExistence type="predicted"/>
<dbReference type="EMBL" id="SCEB01215340">
    <property type="protein sequence ID" value="RXM30056.1"/>
    <property type="molecule type" value="Genomic_DNA"/>
</dbReference>
<dbReference type="AlphaFoldDB" id="A0A444U4B5"/>
<gene>
    <name evidence="1" type="ORF">EOD39_18367</name>
</gene>
<name>A0A444U4B5_ACIRT</name>
<evidence type="ECO:0000313" key="1">
    <source>
        <dbReference type="EMBL" id="RXM30056.1"/>
    </source>
</evidence>
<keyword evidence="2" id="KW-1185">Reference proteome</keyword>
<organism evidence="1 2">
    <name type="scientific">Acipenser ruthenus</name>
    <name type="common">Sterlet sturgeon</name>
    <dbReference type="NCBI Taxonomy" id="7906"/>
    <lineage>
        <taxon>Eukaryota</taxon>
        <taxon>Metazoa</taxon>
        <taxon>Chordata</taxon>
        <taxon>Craniata</taxon>
        <taxon>Vertebrata</taxon>
        <taxon>Euteleostomi</taxon>
        <taxon>Actinopterygii</taxon>
        <taxon>Chondrostei</taxon>
        <taxon>Acipenseriformes</taxon>
        <taxon>Acipenseridae</taxon>
        <taxon>Acipenser</taxon>
    </lineage>
</organism>
<comment type="caution">
    <text evidence="1">The sequence shown here is derived from an EMBL/GenBank/DDBJ whole genome shotgun (WGS) entry which is preliminary data.</text>
</comment>